<keyword evidence="2" id="KW-1185">Reference proteome</keyword>
<name>A0A1Y3XFN5_9ACTN</name>
<accession>A0A1Y3XFN5</accession>
<evidence type="ECO:0008006" key="3">
    <source>
        <dbReference type="Google" id="ProtNLM"/>
    </source>
</evidence>
<dbReference type="SUPFAM" id="SSF52540">
    <property type="entry name" value="P-loop containing nucleoside triphosphate hydrolases"/>
    <property type="match status" value="1"/>
</dbReference>
<dbReference type="Proteomes" id="UP000195781">
    <property type="component" value="Unassembled WGS sequence"/>
</dbReference>
<sequence>MPDVYQQAFALMEALWQPLIEHGVIERATAPQLSKWIEAHVGASFPPNPDEPARRHVYNAHHAWDDYRRGALDAYFWGKATEAAEHEPDAATDPAPDAPTPGLAQLLPRDLFDELCRLLSTTRDARIPEQPYASFGDYAKGLWFYGLHQLDGLDAKKRPQLTDQFCQRGIGPKGELILRSRPFGGITLDATDLDGYRGSSKTRELLAQATTADNLIEKRLAFLGRYSNVAGWKNARFNEEYFWHRQYKENRLDTLFDTRQLGSQTSTGDGMRTGLRLALDFAVCLPFAIACEVEKRLGERHASTEQICDELRDALLAAEVRGAHDKPGTGAPLLEPEERTELATVYSWPSTPCGYAAVVTCALVRLLLGRAHAAGRALADHLDELSGGTARATASRAQHYLAGVAAWSEMLDMRGTAGDQASYEELYVPPAFHMQQSLSGTGRRRGPGARSDLSTAANPAAILAYLAEEDERRGTARLLIQAGSGMGKTTYVKGLAAGIAQARTAGDATLFSLIAGDVRGVPLMDWTPVLIAQPEADLAGSGFEALVKDAPPLDADAFAHLLYRQLPDTLKDPFRAAAADDETEARGLFIELLKSRDALVIVDSIDEVPLEVRRRYIEQLTALVNAYRIRHLIVTSRPLEGESETLVEQLVRGTIVALEPFDLPRQRALFGRLVEAFAEPGSTSDDTDDLASPLGFDAIAETPGFGDIVANPLVLTALVRALLRTSPRNGTTAFAVLDELAALLPKLPNQDLYGYDEQVLERIAFELTCGILTDPAQTQTGDGLPVQTFVSTYATYEDEARGGTTDDNTKQADVIDRMVTRRGVLAVHEGCVSFESPLMRALFAARHVLASLGSYAAQKTDELSQKIGQQIGSLLNAGVRTVAAEATTRADPTASPDPAPAYALLLILSARNPRYQSMQSVIYRSLCNTVLFDVSELQCEHDFAVRMLRAARRFDFGRPCPRAPEVELWEARLTDLSA</sequence>
<dbReference type="AlphaFoldDB" id="A0A1Y3XFN5"/>
<dbReference type="Gene3D" id="3.40.50.300">
    <property type="entry name" value="P-loop containing nucleotide triphosphate hydrolases"/>
    <property type="match status" value="1"/>
</dbReference>
<evidence type="ECO:0000313" key="1">
    <source>
        <dbReference type="EMBL" id="OUN84374.1"/>
    </source>
</evidence>
<proteinExistence type="predicted"/>
<gene>
    <name evidence="1" type="ORF">B5G02_09705</name>
</gene>
<reference evidence="2" key="1">
    <citation type="submission" date="2017-04" db="EMBL/GenBank/DDBJ databases">
        <title>Function of individual gut microbiota members based on whole genome sequencing of pure cultures obtained from chicken caecum.</title>
        <authorList>
            <person name="Medvecky M."/>
            <person name="Cejkova D."/>
            <person name="Polansky O."/>
            <person name="Karasova D."/>
            <person name="Kubasova T."/>
            <person name="Cizek A."/>
            <person name="Rychlik I."/>
        </authorList>
    </citation>
    <scope>NUCLEOTIDE SEQUENCE [LARGE SCALE GENOMIC DNA]</scope>
    <source>
        <strain evidence="2">An5</strain>
    </source>
</reference>
<comment type="caution">
    <text evidence="1">The sequence shown here is derived from an EMBL/GenBank/DDBJ whole genome shotgun (WGS) entry which is preliminary data.</text>
</comment>
<protein>
    <recommendedName>
        <fullName evidence="3">NACHT domain-containing protein</fullName>
    </recommendedName>
</protein>
<dbReference type="InterPro" id="IPR027417">
    <property type="entry name" value="P-loop_NTPase"/>
</dbReference>
<organism evidence="1 2">
    <name type="scientific">[Collinsella] massiliensis</name>
    <dbReference type="NCBI Taxonomy" id="1232426"/>
    <lineage>
        <taxon>Bacteria</taxon>
        <taxon>Bacillati</taxon>
        <taxon>Actinomycetota</taxon>
        <taxon>Coriobacteriia</taxon>
        <taxon>Coriobacteriales</taxon>
        <taxon>Coriobacteriaceae</taxon>
        <taxon>Enorma</taxon>
    </lineage>
</organism>
<dbReference type="EMBL" id="NFIE01000031">
    <property type="protein sequence ID" value="OUN84374.1"/>
    <property type="molecule type" value="Genomic_DNA"/>
</dbReference>
<evidence type="ECO:0000313" key="2">
    <source>
        <dbReference type="Proteomes" id="UP000195781"/>
    </source>
</evidence>